<dbReference type="InterPro" id="IPR016040">
    <property type="entry name" value="NAD(P)-bd_dom"/>
</dbReference>
<sequence length="210" mass="22711">MKIGVIGANGKAGQLVVKEALNRGHEVIGFVRDSSKVSESIEVKEIDVFHLSGDDVKGFDAVVSAYGAFDTESFVRAGDAFIKAFSETDTPLIIIGGAGSLYVDKEKGLRLLDTPDFPEAYKPIAKGAGLMLEKLLETTSLTWTYMSPAAFFDAEGKRTGSYTKGKDQLILNQAGESYISYADFAIAVLDEVEQPQHRNERFTVVGNSSV</sequence>
<protein>
    <submittedName>
        <fullName evidence="2">Protein ywnB</fullName>
    </submittedName>
</protein>
<name>A0A060LXW0_9BACI</name>
<organism evidence="2 3">
    <name type="scientific">Shouchella lehensis G1</name>
    <dbReference type="NCBI Taxonomy" id="1246626"/>
    <lineage>
        <taxon>Bacteria</taxon>
        <taxon>Bacillati</taxon>
        <taxon>Bacillota</taxon>
        <taxon>Bacilli</taxon>
        <taxon>Bacillales</taxon>
        <taxon>Bacillaceae</taxon>
        <taxon>Shouchella</taxon>
    </lineage>
</organism>
<dbReference type="EMBL" id="CP003923">
    <property type="protein sequence ID" value="AIC96076.1"/>
    <property type="molecule type" value="Genomic_DNA"/>
</dbReference>
<dbReference type="InterPro" id="IPR051606">
    <property type="entry name" value="Polyketide_Oxido-like"/>
</dbReference>
<keyword evidence="3" id="KW-1185">Reference proteome</keyword>
<proteinExistence type="predicted"/>
<gene>
    <name evidence="2" type="ORF">BleG1_3529</name>
</gene>
<dbReference type="eggNOG" id="COG2910">
    <property type="taxonomic scope" value="Bacteria"/>
</dbReference>
<dbReference type="GO" id="GO:0016646">
    <property type="term" value="F:oxidoreductase activity, acting on the CH-NH group of donors, NAD or NADP as acceptor"/>
    <property type="evidence" value="ECO:0007669"/>
    <property type="project" value="TreeGrafter"/>
</dbReference>
<evidence type="ECO:0000313" key="2">
    <source>
        <dbReference type="EMBL" id="AIC96076.1"/>
    </source>
</evidence>
<dbReference type="STRING" id="1246626.BleG1_3529"/>
<dbReference type="AlphaFoldDB" id="A0A060LXW0"/>
<dbReference type="KEGG" id="ble:BleG1_3529"/>
<dbReference type="OrthoDB" id="9785372at2"/>
<dbReference type="PANTHER" id="PTHR43355:SF2">
    <property type="entry name" value="FLAVIN REDUCTASE (NADPH)"/>
    <property type="match status" value="1"/>
</dbReference>
<feature type="domain" description="NAD(P)-binding" evidence="1">
    <location>
        <begin position="7"/>
        <end position="191"/>
    </location>
</feature>
<evidence type="ECO:0000313" key="3">
    <source>
        <dbReference type="Proteomes" id="UP000027142"/>
    </source>
</evidence>
<dbReference type="Proteomes" id="UP000027142">
    <property type="component" value="Chromosome"/>
</dbReference>
<dbReference type="Gene3D" id="3.40.50.720">
    <property type="entry name" value="NAD(P)-binding Rossmann-like Domain"/>
    <property type="match status" value="1"/>
</dbReference>
<evidence type="ECO:0000259" key="1">
    <source>
        <dbReference type="Pfam" id="PF13460"/>
    </source>
</evidence>
<dbReference type="InterPro" id="IPR036291">
    <property type="entry name" value="NAD(P)-bd_dom_sf"/>
</dbReference>
<accession>A0A060LXW0</accession>
<dbReference type="SUPFAM" id="SSF51735">
    <property type="entry name" value="NAD(P)-binding Rossmann-fold domains"/>
    <property type="match status" value="1"/>
</dbReference>
<dbReference type="HOGENOM" id="CLU_025711_3_2_9"/>
<dbReference type="PANTHER" id="PTHR43355">
    <property type="entry name" value="FLAVIN REDUCTASE (NADPH)"/>
    <property type="match status" value="1"/>
</dbReference>
<dbReference type="RefSeq" id="WP_038483673.1">
    <property type="nucleotide sequence ID" value="NZ_CP003923.1"/>
</dbReference>
<dbReference type="Pfam" id="PF13460">
    <property type="entry name" value="NAD_binding_10"/>
    <property type="match status" value="1"/>
</dbReference>
<reference evidence="2 3" key="1">
    <citation type="journal article" date="2014" name="Gene">
        <title>A comparative genomic analysis of the alkalitolerant soil bacterium Bacillus lehensis G1.</title>
        <authorList>
            <person name="Noor Y.M."/>
            <person name="Samsulrizal N.H."/>
            <person name="Jema'on N.A."/>
            <person name="Low K.O."/>
            <person name="Ramli A.N."/>
            <person name="Alias N.I."/>
            <person name="Damis S.I."/>
            <person name="Fuzi S.F."/>
            <person name="Isa M.N."/>
            <person name="Murad A.M."/>
            <person name="Raih M.F."/>
            <person name="Bakar F.D."/>
            <person name="Najimudin N."/>
            <person name="Mahadi N.M."/>
            <person name="Illias R.M."/>
        </authorList>
    </citation>
    <scope>NUCLEOTIDE SEQUENCE [LARGE SCALE GENOMIC DNA]</scope>
    <source>
        <strain evidence="2 3">G1</strain>
    </source>
</reference>
<dbReference type="CDD" id="cd05244">
    <property type="entry name" value="BVR-B_like_SDR_a"/>
    <property type="match status" value="1"/>
</dbReference>
<dbReference type="PATRIC" id="fig|1246626.3.peg.3518"/>